<sequence>MENAKFTRVCSGNLRKKEGVFCLCVWWTIDTTKALRV</sequence>
<protein>
    <submittedName>
        <fullName evidence="1">Uncharacterized protein</fullName>
    </submittedName>
</protein>
<accession>A0A2P2P1Z7</accession>
<dbReference type="EMBL" id="GGEC01068189">
    <property type="protein sequence ID" value="MBX48673.1"/>
    <property type="molecule type" value="Transcribed_RNA"/>
</dbReference>
<reference evidence="1" key="1">
    <citation type="submission" date="2018-02" db="EMBL/GenBank/DDBJ databases">
        <title>Rhizophora mucronata_Transcriptome.</title>
        <authorList>
            <person name="Meera S.P."/>
            <person name="Sreeshan A."/>
            <person name="Augustine A."/>
        </authorList>
    </citation>
    <scope>NUCLEOTIDE SEQUENCE</scope>
    <source>
        <tissue evidence="1">Leaf</tissue>
    </source>
</reference>
<proteinExistence type="predicted"/>
<organism evidence="1">
    <name type="scientific">Rhizophora mucronata</name>
    <name type="common">Asiatic mangrove</name>
    <dbReference type="NCBI Taxonomy" id="61149"/>
    <lineage>
        <taxon>Eukaryota</taxon>
        <taxon>Viridiplantae</taxon>
        <taxon>Streptophyta</taxon>
        <taxon>Embryophyta</taxon>
        <taxon>Tracheophyta</taxon>
        <taxon>Spermatophyta</taxon>
        <taxon>Magnoliopsida</taxon>
        <taxon>eudicotyledons</taxon>
        <taxon>Gunneridae</taxon>
        <taxon>Pentapetalae</taxon>
        <taxon>rosids</taxon>
        <taxon>fabids</taxon>
        <taxon>Malpighiales</taxon>
        <taxon>Rhizophoraceae</taxon>
        <taxon>Rhizophora</taxon>
    </lineage>
</organism>
<evidence type="ECO:0000313" key="1">
    <source>
        <dbReference type="EMBL" id="MBX48673.1"/>
    </source>
</evidence>
<name>A0A2P2P1Z7_RHIMU</name>
<dbReference type="AlphaFoldDB" id="A0A2P2P1Z7"/>